<keyword evidence="2 3" id="KW-0040">ANK repeat</keyword>
<evidence type="ECO:0000256" key="1">
    <source>
        <dbReference type="ARBA" id="ARBA00022737"/>
    </source>
</evidence>
<dbReference type="PROSITE" id="PS50088">
    <property type="entry name" value="ANK_REPEAT"/>
    <property type="match status" value="1"/>
</dbReference>
<dbReference type="SUPFAM" id="SSF48403">
    <property type="entry name" value="Ankyrin repeat"/>
    <property type="match status" value="1"/>
</dbReference>
<gene>
    <name evidence="5" type="ORF">UNLARM2_0524</name>
</gene>
<sequence length="172" mass="18630">MCQNAARIKTTIISATTRKINLVYNTGITEDGGSSWTPAWSKSRTSVDDWPNEASKGDLGKVERLLAQGVDINKKNSAGLTGIMLAASQGHFDIVKFLAEHGADLSITGNDGKTASDMAKDNGHAEIAEYLDSIMLARIKNRITNSIRKEEGSASRLKPELSGVLRRQQDNN</sequence>
<feature type="repeat" description="ANK" evidence="3">
    <location>
        <begin position="78"/>
        <end position="110"/>
    </location>
</feature>
<dbReference type="PANTHER" id="PTHR24171:SF9">
    <property type="entry name" value="ANKYRIN REPEAT DOMAIN-CONTAINING PROTEIN 39"/>
    <property type="match status" value="1"/>
</dbReference>
<proteinExistence type="predicted"/>
<feature type="compositionally biased region" description="Basic and acidic residues" evidence="4">
    <location>
        <begin position="150"/>
        <end position="159"/>
    </location>
</feature>
<keyword evidence="1" id="KW-0677">Repeat</keyword>
<evidence type="ECO:0000256" key="3">
    <source>
        <dbReference type="PROSITE-ProRule" id="PRU00023"/>
    </source>
</evidence>
<reference evidence="5 6" key="2">
    <citation type="journal article" date="2010" name="Proc. Natl. Acad. Sci. U.S.A.">
        <title>Enigmatic, ultrasmall, uncultivated Archaea.</title>
        <authorList>
            <person name="Baker B.J."/>
            <person name="Comolli L.R."/>
            <person name="Dick G.J."/>
            <person name="Hauser L.J."/>
            <person name="Hyatt D."/>
            <person name="Dill B.D."/>
            <person name="Land M.L."/>
            <person name="Verberkmoes N.C."/>
            <person name="Hettich R.L."/>
            <person name="Banfield J.F."/>
        </authorList>
    </citation>
    <scope>NUCLEOTIDE SEQUENCE [LARGE SCALE GENOMIC DNA]</scope>
    <source>
        <strain evidence="5">ARMAN-2</strain>
    </source>
</reference>
<dbReference type="Pfam" id="PF12796">
    <property type="entry name" value="Ank_2"/>
    <property type="match status" value="1"/>
</dbReference>
<feature type="region of interest" description="Disordered" evidence="4">
    <location>
        <begin position="150"/>
        <end position="172"/>
    </location>
</feature>
<keyword evidence="6" id="KW-1185">Reference proteome</keyword>
<accession>C7DHI1</accession>
<organism evidence="5 6">
    <name type="scientific">Candidatus Micrarchaeum acidiphilum ARMAN-2</name>
    <dbReference type="NCBI Taxonomy" id="425595"/>
    <lineage>
        <taxon>Archaea</taxon>
        <taxon>Candidatus Micrarchaeota</taxon>
        <taxon>Candidatus Micrarchaeia</taxon>
        <taxon>Candidatus Micrarchaeales</taxon>
        <taxon>Candidatus Micrarchaeaceae</taxon>
        <taxon>Candidatus Micrarchaeum</taxon>
    </lineage>
</organism>
<dbReference type="SMART" id="SM00248">
    <property type="entry name" value="ANK"/>
    <property type="match status" value="2"/>
</dbReference>
<dbReference type="InterPro" id="IPR036770">
    <property type="entry name" value="Ankyrin_rpt-contain_sf"/>
</dbReference>
<dbReference type="PROSITE" id="PS50297">
    <property type="entry name" value="ANK_REP_REGION"/>
    <property type="match status" value="1"/>
</dbReference>
<evidence type="ECO:0000256" key="4">
    <source>
        <dbReference type="SAM" id="MobiDB-lite"/>
    </source>
</evidence>
<reference evidence="5 6" key="1">
    <citation type="journal article" date="2009" name="Genome Biol.">
        <title>Community-wide analysis of microbial genome sequence signatures.</title>
        <authorList>
            <person name="Dick G.J."/>
            <person name="Andersson A.F."/>
            <person name="Baker B.J."/>
            <person name="Simmons S.L."/>
            <person name="Thomas B.C."/>
            <person name="Yelton A.P."/>
            <person name="Banfield J.F."/>
        </authorList>
    </citation>
    <scope>NUCLEOTIDE SEQUENCE [LARGE SCALE GENOMIC DNA]</scope>
    <source>
        <strain evidence="5">ARMAN-2</strain>
    </source>
</reference>
<name>C7DHI1_MICA2</name>
<evidence type="ECO:0000313" key="6">
    <source>
        <dbReference type="Proteomes" id="UP000332487"/>
    </source>
</evidence>
<evidence type="ECO:0000313" key="5">
    <source>
        <dbReference type="EMBL" id="EET90083.1"/>
    </source>
</evidence>
<dbReference type="AlphaFoldDB" id="C7DHI1"/>
<dbReference type="PANTHER" id="PTHR24171">
    <property type="entry name" value="ANKYRIN REPEAT DOMAIN-CONTAINING PROTEIN 39-RELATED"/>
    <property type="match status" value="1"/>
</dbReference>
<dbReference type="Gene3D" id="1.25.40.20">
    <property type="entry name" value="Ankyrin repeat-containing domain"/>
    <property type="match status" value="1"/>
</dbReference>
<dbReference type="InterPro" id="IPR002110">
    <property type="entry name" value="Ankyrin_rpt"/>
</dbReference>
<dbReference type="EMBL" id="GG697240">
    <property type="protein sequence ID" value="EET90083.1"/>
    <property type="molecule type" value="Genomic_DNA"/>
</dbReference>
<evidence type="ECO:0000256" key="2">
    <source>
        <dbReference type="ARBA" id="ARBA00023043"/>
    </source>
</evidence>
<dbReference type="Proteomes" id="UP000332487">
    <property type="component" value="Unassembled WGS sequence"/>
</dbReference>
<protein>
    <submittedName>
        <fullName evidence="5">Ankyrin</fullName>
    </submittedName>
</protein>